<evidence type="ECO:0000313" key="3">
    <source>
        <dbReference type="EMBL" id="KAG5918361.1"/>
    </source>
</evidence>
<comment type="similarity">
    <text evidence="1">Belongs to the SIP5 family.</text>
</comment>
<keyword evidence="4" id="KW-1185">Reference proteome</keyword>
<evidence type="ECO:0000256" key="1">
    <source>
        <dbReference type="ARBA" id="ARBA00010402"/>
    </source>
</evidence>
<feature type="compositionally biased region" description="Basic and acidic residues" evidence="2">
    <location>
        <begin position="47"/>
        <end position="78"/>
    </location>
</feature>
<evidence type="ECO:0008006" key="5">
    <source>
        <dbReference type="Google" id="ProtNLM"/>
    </source>
</evidence>
<feature type="compositionally biased region" description="Basic and acidic residues" evidence="2">
    <location>
        <begin position="761"/>
        <end position="776"/>
    </location>
</feature>
<feature type="compositionally biased region" description="Low complexity" evidence="2">
    <location>
        <begin position="563"/>
        <end position="588"/>
    </location>
</feature>
<dbReference type="Proteomes" id="UP000811619">
    <property type="component" value="Unassembled WGS sequence"/>
</dbReference>
<proteinExistence type="inferred from homology"/>
<feature type="compositionally biased region" description="Basic and acidic residues" evidence="2">
    <location>
        <begin position="307"/>
        <end position="321"/>
    </location>
</feature>
<feature type="region of interest" description="Disordered" evidence="2">
    <location>
        <begin position="372"/>
        <end position="401"/>
    </location>
</feature>
<feature type="region of interest" description="Disordered" evidence="2">
    <location>
        <begin position="529"/>
        <end position="704"/>
    </location>
</feature>
<feature type="compositionally biased region" description="Polar residues" evidence="2">
    <location>
        <begin position="837"/>
        <end position="851"/>
    </location>
</feature>
<dbReference type="InterPro" id="IPR039301">
    <property type="entry name" value="Sip5/DA2"/>
</dbReference>
<dbReference type="PANTHER" id="PTHR31315">
    <property type="entry name" value="PROTEIN SIP5"/>
    <property type="match status" value="1"/>
</dbReference>
<feature type="compositionally biased region" description="Polar residues" evidence="2">
    <location>
        <begin position="662"/>
        <end position="685"/>
    </location>
</feature>
<reference evidence="3" key="1">
    <citation type="journal article" date="2020" name="bioRxiv">
        <title>Whole genome comparisons of ergot fungi reveals the divergence and evolution of species within the genus Claviceps are the result of varying mechanisms driving genome evolution and host range expansion.</title>
        <authorList>
            <person name="Wyka S.A."/>
            <person name="Mondo S.J."/>
            <person name="Liu M."/>
            <person name="Dettman J."/>
            <person name="Nalam V."/>
            <person name="Broders K.D."/>
        </authorList>
    </citation>
    <scope>NUCLEOTIDE SEQUENCE</scope>
    <source>
        <strain evidence="3">CCC 489</strain>
    </source>
</reference>
<feature type="compositionally biased region" description="Polar residues" evidence="2">
    <location>
        <begin position="598"/>
        <end position="613"/>
    </location>
</feature>
<feature type="compositionally biased region" description="Basic and acidic residues" evidence="2">
    <location>
        <begin position="688"/>
        <end position="698"/>
    </location>
</feature>
<dbReference type="EMBL" id="SRPY01000745">
    <property type="protein sequence ID" value="KAG5918361.1"/>
    <property type="molecule type" value="Genomic_DNA"/>
</dbReference>
<feature type="compositionally biased region" description="Polar residues" evidence="2">
    <location>
        <begin position="171"/>
        <end position="182"/>
    </location>
</feature>
<feature type="region of interest" description="Disordered" evidence="2">
    <location>
        <begin position="307"/>
        <end position="331"/>
    </location>
</feature>
<feature type="region of interest" description="Disordered" evidence="2">
    <location>
        <begin position="1"/>
        <end position="78"/>
    </location>
</feature>
<sequence>MGNSNTKESRSGDQADRPGDSRRNDSGRSRNRLSRADLGGFLSLQPSRDHGRERHDAPFEHRETKQEREARKLEKERLARAKERERSIREEHVDGGYLVTMGVYTGTEDFCKPVVRQLQIERKLAPFWRGLNDWSENWTEHQLVAAARGLPIPPADAPPDPELLPRPVPRNSNTSSQPSQILTVPMGPRTLSAASDRSGSAPGSSLPSPTTAAPSKTSSIKPRAKALAATLNVGSRNASSTDLTPKEILLSHEPFVNGQPIEVYLYKEAAECPICFLSYPPYLNRTRCCDQPICSECFVQIKRSDPHLPEHHPNGEARDPSEGLNPEDPPEMLISEPSACPYCQQAECGVTYDPPPFRRGLVFSTGISNPASATAMSSQSSLNSTLSPPLPPQTGRRRTHSLSATAPNVITTDRVRPDWATKLAAARAHQARRAAAATALHTAAFLVGAQESRSILRPGRFGRRSTGTNTPGIEQSGHNNSMSAGQIDPDVDERGHTTRAPDGGRRSRMEELEDMMFMEAVRLSLAAEEERKRKEEKVLRKEAKKRQQAEKKALKKASKDPYGGNLSGASGSSLSLGLGRRRGNSGASTLRAEATVQGAFQTARTDASSSTEPNSKDESAAAGKGKGVDRGRQDTSNGGSSALPGSLPIPGGDSRDNPHLRQMSNTSSLMSSLADTPPGSCSSPAFTRADDAGSRTDAEYDTGSEPLFNFRSLAELVGVNLDDGSTRQGAEATREDDISGDNGGHGGSARETVAGRPLSQVKEDEKEGVETEHVESSETTQHSETTTERKRPARLVSNEPTLLGIDDNGSFAPPQVTITPGTPMPIDDVAPGETKQLGHSSITEHPANLSH</sequence>
<feature type="region of interest" description="Disordered" evidence="2">
    <location>
        <begin position="724"/>
        <end position="851"/>
    </location>
</feature>
<dbReference type="AlphaFoldDB" id="A0A8K0J215"/>
<name>A0A8K0J215_9HYPO</name>
<feature type="compositionally biased region" description="Polar residues" evidence="2">
    <location>
        <begin position="465"/>
        <end position="484"/>
    </location>
</feature>
<feature type="region of interest" description="Disordered" evidence="2">
    <location>
        <begin position="457"/>
        <end position="508"/>
    </location>
</feature>
<dbReference type="CDD" id="cd24139">
    <property type="entry name" value="SIP5-like"/>
    <property type="match status" value="1"/>
</dbReference>
<dbReference type="OrthoDB" id="21471at2759"/>
<feature type="compositionally biased region" description="Basic and acidic residues" evidence="2">
    <location>
        <begin position="529"/>
        <end position="552"/>
    </location>
</feature>
<feature type="compositionally biased region" description="Low complexity" evidence="2">
    <location>
        <begin position="198"/>
        <end position="219"/>
    </location>
</feature>
<evidence type="ECO:0000256" key="2">
    <source>
        <dbReference type="SAM" id="MobiDB-lite"/>
    </source>
</evidence>
<feature type="compositionally biased region" description="Basic and acidic residues" evidence="2">
    <location>
        <begin position="7"/>
        <end position="28"/>
    </location>
</feature>
<protein>
    <recommendedName>
        <fullName evidence="5">Protein sip5</fullName>
    </recommendedName>
</protein>
<feature type="compositionally biased region" description="Pro residues" evidence="2">
    <location>
        <begin position="151"/>
        <end position="168"/>
    </location>
</feature>
<evidence type="ECO:0000313" key="4">
    <source>
        <dbReference type="Proteomes" id="UP000811619"/>
    </source>
</evidence>
<feature type="compositionally biased region" description="Low complexity" evidence="2">
    <location>
        <begin position="372"/>
        <end position="387"/>
    </location>
</feature>
<feature type="region of interest" description="Disordered" evidence="2">
    <location>
        <begin position="150"/>
        <end position="223"/>
    </location>
</feature>
<dbReference type="GO" id="GO:0005737">
    <property type="term" value="C:cytoplasm"/>
    <property type="evidence" value="ECO:0007669"/>
    <property type="project" value="TreeGrafter"/>
</dbReference>
<gene>
    <name evidence="3" type="ORF">E4U42_006878</name>
</gene>
<organism evidence="3 4">
    <name type="scientific">Claviceps africana</name>
    <dbReference type="NCBI Taxonomy" id="83212"/>
    <lineage>
        <taxon>Eukaryota</taxon>
        <taxon>Fungi</taxon>
        <taxon>Dikarya</taxon>
        <taxon>Ascomycota</taxon>
        <taxon>Pezizomycotina</taxon>
        <taxon>Sordariomycetes</taxon>
        <taxon>Hypocreomycetidae</taxon>
        <taxon>Hypocreales</taxon>
        <taxon>Clavicipitaceae</taxon>
        <taxon>Claviceps</taxon>
    </lineage>
</organism>
<accession>A0A8K0J215</accession>
<dbReference type="PANTHER" id="PTHR31315:SF1">
    <property type="entry name" value="PROTEIN SIP5"/>
    <property type="match status" value="1"/>
</dbReference>
<comment type="caution">
    <text evidence="3">The sequence shown here is derived from an EMBL/GenBank/DDBJ whole genome shotgun (WGS) entry which is preliminary data.</text>
</comment>